<dbReference type="GO" id="GO:0000967">
    <property type="term" value="P:rRNA 5'-end processing"/>
    <property type="evidence" value="ECO:0007669"/>
    <property type="project" value="TreeGrafter"/>
</dbReference>
<dbReference type="InterPro" id="IPR012337">
    <property type="entry name" value="RNaseH-like_sf"/>
</dbReference>
<dbReference type="Gene3D" id="3.30.420.140">
    <property type="entry name" value="YqgF/RNase H-like domain"/>
    <property type="match status" value="1"/>
</dbReference>
<evidence type="ECO:0000313" key="6">
    <source>
        <dbReference type="EMBL" id="CAB4637694.1"/>
    </source>
</evidence>
<name>A0A6J6LLN8_9ZZZZ</name>
<dbReference type="CDD" id="cd16964">
    <property type="entry name" value="YqgF"/>
    <property type="match status" value="1"/>
</dbReference>
<keyword evidence="3" id="KW-0540">Nuclease</keyword>
<dbReference type="InterPro" id="IPR005227">
    <property type="entry name" value="YqgF"/>
</dbReference>
<dbReference type="GO" id="GO:0016787">
    <property type="term" value="F:hydrolase activity"/>
    <property type="evidence" value="ECO:0007669"/>
    <property type="project" value="UniProtKB-KW"/>
</dbReference>
<accession>A0A6J6LLN8</accession>
<dbReference type="NCBIfam" id="TIGR00250">
    <property type="entry name" value="RNAse_H_YqgF"/>
    <property type="match status" value="1"/>
</dbReference>
<dbReference type="AlphaFoldDB" id="A0A6J6LLN8"/>
<dbReference type="PANTHER" id="PTHR33317:SF4">
    <property type="entry name" value="POLYNUCLEOTIDYL TRANSFERASE, RIBONUCLEASE H-LIKE SUPERFAMILY PROTEIN"/>
    <property type="match status" value="1"/>
</dbReference>
<dbReference type="SMART" id="SM00732">
    <property type="entry name" value="YqgFc"/>
    <property type="match status" value="1"/>
</dbReference>
<dbReference type="InterPro" id="IPR006641">
    <property type="entry name" value="YqgF/RNaseH-like_dom"/>
</dbReference>
<keyword evidence="2" id="KW-0690">Ribosome biogenesis</keyword>
<evidence type="ECO:0000256" key="4">
    <source>
        <dbReference type="ARBA" id="ARBA00022801"/>
    </source>
</evidence>
<sequence length="155" mass="16384">MEKGRRLAIDVGTVRIGLAICDPDAILSSPLPALIRSRELEETLDAISNLVDEYSPVEVYVGDPISLSGGHSASTQDARSFAMKLADLISVPIRLVDERLTTVTASAKLRSSGKDAKHSRSLIDSASAVEILEQALATLRVSGKTPGELVEGSDA</sequence>
<evidence type="ECO:0000259" key="5">
    <source>
        <dbReference type="SMART" id="SM00732"/>
    </source>
</evidence>
<gene>
    <name evidence="6" type="ORF">UFOPK2106_00655</name>
    <name evidence="7" type="ORF">UFOPK2328_00058</name>
</gene>
<organism evidence="7">
    <name type="scientific">freshwater metagenome</name>
    <dbReference type="NCBI Taxonomy" id="449393"/>
    <lineage>
        <taxon>unclassified sequences</taxon>
        <taxon>metagenomes</taxon>
        <taxon>ecological metagenomes</taxon>
    </lineage>
</organism>
<evidence type="ECO:0000313" key="7">
    <source>
        <dbReference type="EMBL" id="CAB4661988.1"/>
    </source>
</evidence>
<evidence type="ECO:0000256" key="2">
    <source>
        <dbReference type="ARBA" id="ARBA00022517"/>
    </source>
</evidence>
<dbReference type="SUPFAM" id="SSF53098">
    <property type="entry name" value="Ribonuclease H-like"/>
    <property type="match status" value="1"/>
</dbReference>
<dbReference type="PANTHER" id="PTHR33317">
    <property type="entry name" value="POLYNUCLEOTIDYL TRANSFERASE, RIBONUCLEASE H-LIKE SUPERFAMILY PROTEIN"/>
    <property type="match status" value="1"/>
</dbReference>
<keyword evidence="1" id="KW-0963">Cytoplasm</keyword>
<evidence type="ECO:0000256" key="1">
    <source>
        <dbReference type="ARBA" id="ARBA00022490"/>
    </source>
</evidence>
<dbReference type="InterPro" id="IPR037027">
    <property type="entry name" value="YqgF/RNaseH-like_dom_sf"/>
</dbReference>
<dbReference type="Pfam" id="PF03652">
    <property type="entry name" value="RuvX"/>
    <property type="match status" value="1"/>
</dbReference>
<evidence type="ECO:0000256" key="3">
    <source>
        <dbReference type="ARBA" id="ARBA00022722"/>
    </source>
</evidence>
<dbReference type="EMBL" id="CAEZVS010000094">
    <property type="protein sequence ID" value="CAB4637694.1"/>
    <property type="molecule type" value="Genomic_DNA"/>
</dbReference>
<keyword evidence="4" id="KW-0378">Hydrolase</keyword>
<dbReference type="EMBL" id="CAEZWX010000004">
    <property type="protein sequence ID" value="CAB4661988.1"/>
    <property type="molecule type" value="Genomic_DNA"/>
</dbReference>
<reference evidence="7" key="1">
    <citation type="submission" date="2020-05" db="EMBL/GenBank/DDBJ databases">
        <authorList>
            <person name="Chiriac C."/>
            <person name="Salcher M."/>
            <person name="Ghai R."/>
            <person name="Kavagutti S V."/>
        </authorList>
    </citation>
    <scope>NUCLEOTIDE SEQUENCE</scope>
</reference>
<dbReference type="HAMAP" id="MF_00651">
    <property type="entry name" value="Nuclease_YqgF"/>
    <property type="match status" value="1"/>
</dbReference>
<protein>
    <submittedName>
        <fullName evidence="7">Unannotated protein</fullName>
    </submittedName>
</protein>
<dbReference type="GO" id="GO:0005829">
    <property type="term" value="C:cytosol"/>
    <property type="evidence" value="ECO:0007669"/>
    <property type="project" value="TreeGrafter"/>
</dbReference>
<feature type="domain" description="YqgF/RNase H-like" evidence="5">
    <location>
        <begin position="4"/>
        <end position="105"/>
    </location>
</feature>
<proteinExistence type="inferred from homology"/>
<dbReference type="GO" id="GO:0004518">
    <property type="term" value="F:nuclease activity"/>
    <property type="evidence" value="ECO:0007669"/>
    <property type="project" value="UniProtKB-KW"/>
</dbReference>